<dbReference type="SMART" id="SM00387">
    <property type="entry name" value="HATPase_c"/>
    <property type="match status" value="1"/>
</dbReference>
<keyword evidence="9" id="KW-0175">Coiled coil</keyword>
<dbReference type="PANTHER" id="PTHR24421:SF10">
    <property type="entry name" value="NITRATE_NITRITE SENSOR PROTEIN NARQ"/>
    <property type="match status" value="1"/>
</dbReference>
<keyword evidence="14" id="KW-1185">Reference proteome</keyword>
<dbReference type="Proteomes" id="UP000523007">
    <property type="component" value="Unassembled WGS sequence"/>
</dbReference>
<feature type="coiled-coil region" evidence="9">
    <location>
        <begin position="156"/>
        <end position="183"/>
    </location>
</feature>
<sequence>MLVLDLVGLRASLPAAEITGVALLLAVAVGINRSRPATALGLATAALVGQGMAELYGLVAPFAMSYGIPAAVLAFLAGRRTERVTPVILVFASACAVTFVLYATRWVMGGDLRATLSGLVDWASAVLILLLVVVTPWLFGRFWRQHVMLRTAGWEVAERMERSREVEAEHARLRERARIATEMHDSLGHDLTLIGVRAAAMEVAGDATDEQRESAAELRASAHQATLRLREIIGVLRAEAAPEPAEPAGEDISTVVDRAVAAGMDARLVREGPDLDPASPTGRAAHRVVQEALTNAARHAPGARVTVHVTRESGVTTVRVSDTGPADPAAGPSEGSGSGLAGLRALIEGMGGTFHAGTAGDDAGFAVTARVDDTAEGTDPAVAGQRGADTASETERTRSRVRGRAQRRLVTALTIPAGTASVVTALGFLLLSYVGNNAVLPPSEYAKLHVGDDQAEVQRVLPRFEHPQHSLAGQPPVPDGATCRYYTVRSENGLPPVYRLCFADGELVSKDVLQQE</sequence>
<evidence type="ECO:0000313" key="13">
    <source>
        <dbReference type="EMBL" id="MBB4934947.1"/>
    </source>
</evidence>
<feature type="transmembrane region" description="Helical" evidence="11">
    <location>
        <begin position="84"/>
        <end position="102"/>
    </location>
</feature>
<name>A0A7W7W567_9ACTN</name>
<dbReference type="GO" id="GO:0046983">
    <property type="term" value="F:protein dimerization activity"/>
    <property type="evidence" value="ECO:0007669"/>
    <property type="project" value="InterPro"/>
</dbReference>
<evidence type="ECO:0000256" key="1">
    <source>
        <dbReference type="ARBA" id="ARBA00000085"/>
    </source>
</evidence>
<feature type="transmembrane region" description="Helical" evidence="11">
    <location>
        <begin position="122"/>
        <end position="140"/>
    </location>
</feature>
<dbReference type="Gene3D" id="3.30.565.10">
    <property type="entry name" value="Histidine kinase-like ATPase, C-terminal domain"/>
    <property type="match status" value="1"/>
</dbReference>
<keyword evidence="6 13" id="KW-0418">Kinase</keyword>
<dbReference type="Pfam" id="PF07730">
    <property type="entry name" value="HisKA_3"/>
    <property type="match status" value="1"/>
</dbReference>
<evidence type="ECO:0000256" key="5">
    <source>
        <dbReference type="ARBA" id="ARBA00022741"/>
    </source>
</evidence>
<dbReference type="InterPro" id="IPR003594">
    <property type="entry name" value="HATPase_dom"/>
</dbReference>
<dbReference type="CDD" id="cd16917">
    <property type="entry name" value="HATPase_UhpB-NarQ-NarX-like"/>
    <property type="match status" value="1"/>
</dbReference>
<evidence type="ECO:0000256" key="4">
    <source>
        <dbReference type="ARBA" id="ARBA00022679"/>
    </source>
</evidence>
<feature type="domain" description="Histidine kinase/HSP90-like ATPase" evidence="12">
    <location>
        <begin position="280"/>
        <end position="373"/>
    </location>
</feature>
<gene>
    <name evidence="13" type="ORF">F4561_005841</name>
</gene>
<keyword evidence="8" id="KW-0902">Two-component regulatory system</keyword>
<dbReference type="Gene3D" id="1.20.5.1930">
    <property type="match status" value="1"/>
</dbReference>
<keyword evidence="3" id="KW-0597">Phosphoprotein</keyword>
<keyword evidence="7" id="KW-0067">ATP-binding</keyword>
<dbReference type="EC" id="2.7.13.3" evidence="2"/>
<accession>A0A7W7W567</accession>
<evidence type="ECO:0000256" key="10">
    <source>
        <dbReference type="SAM" id="MobiDB-lite"/>
    </source>
</evidence>
<dbReference type="AlphaFoldDB" id="A0A7W7W567"/>
<evidence type="ECO:0000256" key="2">
    <source>
        <dbReference type="ARBA" id="ARBA00012438"/>
    </source>
</evidence>
<protein>
    <recommendedName>
        <fullName evidence="2">histidine kinase</fullName>
        <ecNumber evidence="2">2.7.13.3</ecNumber>
    </recommendedName>
</protein>
<feature type="transmembrane region" description="Helical" evidence="11">
    <location>
        <begin position="409"/>
        <end position="434"/>
    </location>
</feature>
<evidence type="ECO:0000256" key="8">
    <source>
        <dbReference type="ARBA" id="ARBA00023012"/>
    </source>
</evidence>
<dbReference type="EMBL" id="JACHJT010000002">
    <property type="protein sequence ID" value="MBB4934947.1"/>
    <property type="molecule type" value="Genomic_DNA"/>
</dbReference>
<dbReference type="InterPro" id="IPR050482">
    <property type="entry name" value="Sensor_HK_TwoCompSys"/>
</dbReference>
<feature type="transmembrane region" description="Helical" evidence="11">
    <location>
        <begin position="59"/>
        <end position="77"/>
    </location>
</feature>
<comment type="catalytic activity">
    <reaction evidence="1">
        <text>ATP + protein L-histidine = ADP + protein N-phospho-L-histidine.</text>
        <dbReference type="EC" id="2.7.13.3"/>
    </reaction>
</comment>
<comment type="caution">
    <text evidence="13">The sequence shown here is derived from an EMBL/GenBank/DDBJ whole genome shotgun (WGS) entry which is preliminary data.</text>
</comment>
<keyword evidence="4" id="KW-0808">Transferase</keyword>
<evidence type="ECO:0000256" key="9">
    <source>
        <dbReference type="SAM" id="Coils"/>
    </source>
</evidence>
<dbReference type="GO" id="GO:0000155">
    <property type="term" value="F:phosphorelay sensor kinase activity"/>
    <property type="evidence" value="ECO:0007669"/>
    <property type="project" value="InterPro"/>
</dbReference>
<proteinExistence type="predicted"/>
<keyword evidence="11" id="KW-0812">Transmembrane</keyword>
<evidence type="ECO:0000256" key="3">
    <source>
        <dbReference type="ARBA" id="ARBA00022553"/>
    </source>
</evidence>
<feature type="transmembrane region" description="Helical" evidence="11">
    <location>
        <begin position="12"/>
        <end position="30"/>
    </location>
</feature>
<organism evidence="13 14">
    <name type="scientific">Lipingzhangella halophila</name>
    <dbReference type="NCBI Taxonomy" id="1783352"/>
    <lineage>
        <taxon>Bacteria</taxon>
        <taxon>Bacillati</taxon>
        <taxon>Actinomycetota</taxon>
        <taxon>Actinomycetes</taxon>
        <taxon>Streptosporangiales</taxon>
        <taxon>Nocardiopsidaceae</taxon>
        <taxon>Lipingzhangella</taxon>
    </lineage>
</organism>
<keyword evidence="11" id="KW-0472">Membrane</keyword>
<keyword evidence="5" id="KW-0547">Nucleotide-binding</keyword>
<dbReference type="SUPFAM" id="SSF55874">
    <property type="entry name" value="ATPase domain of HSP90 chaperone/DNA topoisomerase II/histidine kinase"/>
    <property type="match status" value="1"/>
</dbReference>
<evidence type="ECO:0000259" key="12">
    <source>
        <dbReference type="SMART" id="SM00387"/>
    </source>
</evidence>
<dbReference type="GO" id="GO:0016020">
    <property type="term" value="C:membrane"/>
    <property type="evidence" value="ECO:0007669"/>
    <property type="project" value="InterPro"/>
</dbReference>
<evidence type="ECO:0000256" key="6">
    <source>
        <dbReference type="ARBA" id="ARBA00022777"/>
    </source>
</evidence>
<dbReference type="InterPro" id="IPR011712">
    <property type="entry name" value="Sig_transdc_His_kin_sub3_dim/P"/>
</dbReference>
<dbReference type="Pfam" id="PF02518">
    <property type="entry name" value="HATPase_c"/>
    <property type="match status" value="1"/>
</dbReference>
<feature type="region of interest" description="Disordered" evidence="10">
    <location>
        <begin position="376"/>
        <end position="403"/>
    </location>
</feature>
<evidence type="ECO:0000256" key="11">
    <source>
        <dbReference type="SAM" id="Phobius"/>
    </source>
</evidence>
<keyword evidence="11" id="KW-1133">Transmembrane helix</keyword>
<dbReference type="GO" id="GO:0005524">
    <property type="term" value="F:ATP binding"/>
    <property type="evidence" value="ECO:0007669"/>
    <property type="project" value="UniProtKB-KW"/>
</dbReference>
<dbReference type="InterPro" id="IPR036890">
    <property type="entry name" value="HATPase_C_sf"/>
</dbReference>
<evidence type="ECO:0000313" key="14">
    <source>
        <dbReference type="Proteomes" id="UP000523007"/>
    </source>
</evidence>
<reference evidence="13 14" key="1">
    <citation type="submission" date="2020-08" db="EMBL/GenBank/DDBJ databases">
        <title>Sequencing the genomes of 1000 actinobacteria strains.</title>
        <authorList>
            <person name="Klenk H.-P."/>
        </authorList>
    </citation>
    <scope>NUCLEOTIDE SEQUENCE [LARGE SCALE GENOMIC DNA]</scope>
    <source>
        <strain evidence="13 14">DSM 102030</strain>
    </source>
</reference>
<dbReference type="PANTHER" id="PTHR24421">
    <property type="entry name" value="NITRATE/NITRITE SENSOR PROTEIN NARX-RELATED"/>
    <property type="match status" value="1"/>
</dbReference>
<evidence type="ECO:0000256" key="7">
    <source>
        <dbReference type="ARBA" id="ARBA00022840"/>
    </source>
</evidence>